<dbReference type="GO" id="GO:1990904">
    <property type="term" value="C:ribonucleoprotein complex"/>
    <property type="evidence" value="ECO:0007669"/>
    <property type="project" value="UniProtKB-KW"/>
</dbReference>
<keyword evidence="5" id="KW-1185">Reference proteome</keyword>
<evidence type="ECO:0000313" key="5">
    <source>
        <dbReference type="Proteomes" id="UP001218218"/>
    </source>
</evidence>
<dbReference type="AlphaFoldDB" id="A0AAD7AJC6"/>
<comment type="caution">
    <text evidence="4">The sequence shown here is derived from an EMBL/GenBank/DDBJ whole genome shotgun (WGS) entry which is preliminary data.</text>
</comment>
<dbReference type="InterPro" id="IPR001377">
    <property type="entry name" value="Ribosomal_eS6"/>
</dbReference>
<evidence type="ECO:0000313" key="4">
    <source>
        <dbReference type="EMBL" id="KAJ7360796.1"/>
    </source>
</evidence>
<dbReference type="InterPro" id="IPR018282">
    <property type="entry name" value="Ribosomal_eS6_CS"/>
</dbReference>
<evidence type="ECO:0000256" key="3">
    <source>
        <dbReference type="ARBA" id="ARBA00023274"/>
    </source>
</evidence>
<reference evidence="4" key="1">
    <citation type="submission" date="2023-03" db="EMBL/GenBank/DDBJ databases">
        <title>Massive genome expansion in bonnet fungi (Mycena s.s.) driven by repeated elements and novel gene families across ecological guilds.</title>
        <authorList>
            <consortium name="Lawrence Berkeley National Laboratory"/>
            <person name="Harder C.B."/>
            <person name="Miyauchi S."/>
            <person name="Viragh M."/>
            <person name="Kuo A."/>
            <person name="Thoen E."/>
            <person name="Andreopoulos B."/>
            <person name="Lu D."/>
            <person name="Skrede I."/>
            <person name="Drula E."/>
            <person name="Henrissat B."/>
            <person name="Morin E."/>
            <person name="Kohler A."/>
            <person name="Barry K."/>
            <person name="LaButti K."/>
            <person name="Morin E."/>
            <person name="Salamov A."/>
            <person name="Lipzen A."/>
            <person name="Mereny Z."/>
            <person name="Hegedus B."/>
            <person name="Baldrian P."/>
            <person name="Stursova M."/>
            <person name="Weitz H."/>
            <person name="Taylor A."/>
            <person name="Grigoriev I.V."/>
            <person name="Nagy L.G."/>
            <person name="Martin F."/>
            <person name="Kauserud H."/>
        </authorList>
    </citation>
    <scope>NUCLEOTIDE SEQUENCE</scope>
    <source>
        <strain evidence="4">CBHHK002</strain>
    </source>
</reference>
<evidence type="ECO:0000256" key="2">
    <source>
        <dbReference type="ARBA" id="ARBA00022980"/>
    </source>
</evidence>
<keyword evidence="3" id="KW-0687">Ribonucleoprotein</keyword>
<name>A0AAD7AJC6_9AGAR</name>
<dbReference type="Pfam" id="PF01092">
    <property type="entry name" value="Ribosomal_S6e"/>
    <property type="match status" value="1"/>
</dbReference>
<dbReference type="GO" id="GO:0006412">
    <property type="term" value="P:translation"/>
    <property type="evidence" value="ECO:0007669"/>
    <property type="project" value="InterPro"/>
</dbReference>
<proteinExistence type="inferred from homology"/>
<dbReference type="EMBL" id="JARIHO010000005">
    <property type="protein sequence ID" value="KAJ7360796.1"/>
    <property type="molecule type" value="Genomic_DNA"/>
</dbReference>
<evidence type="ECO:0000256" key="1">
    <source>
        <dbReference type="ARBA" id="ARBA00009312"/>
    </source>
</evidence>
<protein>
    <submittedName>
        <fullName evidence="4">Uncharacterized protein</fullName>
    </submittedName>
</protein>
<dbReference type="Proteomes" id="UP001218218">
    <property type="component" value="Unassembled WGS sequence"/>
</dbReference>
<keyword evidence="2" id="KW-0689">Ribosomal protein</keyword>
<organism evidence="4 5">
    <name type="scientific">Mycena albidolilacea</name>
    <dbReference type="NCBI Taxonomy" id="1033008"/>
    <lineage>
        <taxon>Eukaryota</taxon>
        <taxon>Fungi</taxon>
        <taxon>Dikarya</taxon>
        <taxon>Basidiomycota</taxon>
        <taxon>Agaricomycotina</taxon>
        <taxon>Agaricomycetes</taxon>
        <taxon>Agaricomycetidae</taxon>
        <taxon>Agaricales</taxon>
        <taxon>Marasmiineae</taxon>
        <taxon>Mycenaceae</taxon>
        <taxon>Mycena</taxon>
    </lineage>
</organism>
<sequence>MPQSNSFTGAIRDLSTLQVLSATDSPHLQPSPSPSADPALCSLTTALAAALVLHTLRTPLPIFWTPTYVEVAANAVLEPYSPPSALGCANGAAAPAPAPERRAASFSHHPASAASYILHITGGNDEQGFPMKQGVLLWHQAAALGQPLVTVTCATAPAAPASASPRPKGELPKRVNKNLTKEDIGEYIVRRAITGKEGARPCTKAPKIQRSVTPIRLQHSHHLKSLIRRRSEHQKEQKADFDSDAKPYDPCFPLKQSFSYWRYVRSSSGVNQALGNVFLSPTMWTDEIFIGALSDALVQRTRPALYDQLDVDLADNLDSEDESKDSTQGDAPSSSYAELRAMCTQVMAETALVCEQRNTLVAENNSLKAENSKMKIQKALYERARDKKRTKEGEESSPDRKPVQDFEAYIFPVLTQLVADDAQPILCHAGTLCTDDGPCKTCTRDSESVV</sequence>
<gene>
    <name evidence="4" type="ORF">DFH08DRAFT_931124</name>
</gene>
<dbReference type="PANTHER" id="PTHR11502">
    <property type="entry name" value="40S RIBOSOMAL PROTEIN S6"/>
    <property type="match status" value="1"/>
</dbReference>
<dbReference type="GO" id="GO:0003735">
    <property type="term" value="F:structural constituent of ribosome"/>
    <property type="evidence" value="ECO:0007669"/>
    <property type="project" value="InterPro"/>
</dbReference>
<dbReference type="PROSITE" id="PS00578">
    <property type="entry name" value="RIBOSOMAL_S6E"/>
    <property type="match status" value="1"/>
</dbReference>
<dbReference type="GO" id="GO:0005840">
    <property type="term" value="C:ribosome"/>
    <property type="evidence" value="ECO:0007669"/>
    <property type="project" value="UniProtKB-KW"/>
</dbReference>
<dbReference type="Gene3D" id="1.20.5.2650">
    <property type="match status" value="1"/>
</dbReference>
<comment type="similarity">
    <text evidence="1">Belongs to the eukaryotic ribosomal protein eS6 family.</text>
</comment>
<accession>A0AAD7AJC6</accession>